<dbReference type="Pfam" id="PF07690">
    <property type="entry name" value="MFS_1"/>
    <property type="match status" value="2"/>
</dbReference>
<evidence type="ECO:0000313" key="2">
    <source>
        <dbReference type="EMBL" id="VEN42567.1"/>
    </source>
</evidence>
<evidence type="ECO:0000313" key="3">
    <source>
        <dbReference type="Proteomes" id="UP000410492"/>
    </source>
</evidence>
<feature type="transmembrane region" description="Helical" evidence="1">
    <location>
        <begin position="468"/>
        <end position="490"/>
    </location>
</feature>
<dbReference type="GO" id="GO:0008028">
    <property type="term" value="F:monocarboxylic acid transmembrane transporter activity"/>
    <property type="evidence" value="ECO:0007669"/>
    <property type="project" value="TreeGrafter"/>
</dbReference>
<keyword evidence="1" id="KW-1133">Transmembrane helix</keyword>
<keyword evidence="3" id="KW-1185">Reference proteome</keyword>
<dbReference type="Gene3D" id="1.20.1250.20">
    <property type="entry name" value="MFS general substrate transporter like domains"/>
    <property type="match status" value="2"/>
</dbReference>
<feature type="transmembrane region" description="Helical" evidence="1">
    <location>
        <begin position="530"/>
        <end position="551"/>
    </location>
</feature>
<keyword evidence="1" id="KW-0472">Membrane</keyword>
<feature type="transmembrane region" description="Helical" evidence="1">
    <location>
        <begin position="106"/>
        <end position="129"/>
    </location>
</feature>
<feature type="transmembrane region" description="Helical" evidence="1">
    <location>
        <begin position="412"/>
        <end position="430"/>
    </location>
</feature>
<feature type="transmembrane region" description="Helical" evidence="1">
    <location>
        <begin position="377"/>
        <end position="400"/>
    </location>
</feature>
<dbReference type="EMBL" id="CAACVG010006919">
    <property type="protein sequence ID" value="VEN42567.1"/>
    <property type="molecule type" value="Genomic_DNA"/>
</dbReference>
<dbReference type="InterPro" id="IPR036259">
    <property type="entry name" value="MFS_trans_sf"/>
</dbReference>
<feature type="transmembrane region" description="Helical" evidence="1">
    <location>
        <begin position="141"/>
        <end position="160"/>
    </location>
</feature>
<dbReference type="Proteomes" id="UP000410492">
    <property type="component" value="Unassembled WGS sequence"/>
</dbReference>
<feature type="transmembrane region" description="Helical" evidence="1">
    <location>
        <begin position="12"/>
        <end position="33"/>
    </location>
</feature>
<keyword evidence="1" id="KW-0812">Transmembrane</keyword>
<proteinExistence type="predicted"/>
<name>A0A653C3S8_CALMS</name>
<evidence type="ECO:0008006" key="4">
    <source>
        <dbReference type="Google" id="ProtNLM"/>
    </source>
</evidence>
<dbReference type="InterPro" id="IPR050327">
    <property type="entry name" value="Proton-linked_MCT"/>
</dbReference>
<feature type="transmembrane region" description="Helical" evidence="1">
    <location>
        <begin position="83"/>
        <end position="100"/>
    </location>
</feature>
<reference evidence="2 3" key="1">
    <citation type="submission" date="2019-01" db="EMBL/GenBank/DDBJ databases">
        <authorList>
            <person name="Sayadi A."/>
        </authorList>
    </citation>
    <scope>NUCLEOTIDE SEQUENCE [LARGE SCALE GENOMIC DNA]</scope>
</reference>
<organism evidence="2 3">
    <name type="scientific">Callosobruchus maculatus</name>
    <name type="common">Southern cowpea weevil</name>
    <name type="synonym">Pulse bruchid</name>
    <dbReference type="NCBI Taxonomy" id="64391"/>
    <lineage>
        <taxon>Eukaryota</taxon>
        <taxon>Metazoa</taxon>
        <taxon>Ecdysozoa</taxon>
        <taxon>Arthropoda</taxon>
        <taxon>Hexapoda</taxon>
        <taxon>Insecta</taxon>
        <taxon>Pterygota</taxon>
        <taxon>Neoptera</taxon>
        <taxon>Endopterygota</taxon>
        <taxon>Coleoptera</taxon>
        <taxon>Polyphaga</taxon>
        <taxon>Cucujiformia</taxon>
        <taxon>Chrysomeloidea</taxon>
        <taxon>Chrysomelidae</taxon>
        <taxon>Bruchinae</taxon>
        <taxon>Bruchini</taxon>
        <taxon>Callosobruchus</taxon>
    </lineage>
</organism>
<feature type="transmembrane region" description="Helical" evidence="1">
    <location>
        <begin position="172"/>
        <end position="190"/>
    </location>
</feature>
<feature type="transmembrane region" description="Helical" evidence="1">
    <location>
        <begin position="502"/>
        <end position="524"/>
    </location>
</feature>
<gene>
    <name evidence="2" type="ORF">CALMAC_LOCUS6007</name>
</gene>
<dbReference type="InterPro" id="IPR011701">
    <property type="entry name" value="MFS"/>
</dbReference>
<dbReference type="PANTHER" id="PTHR11360">
    <property type="entry name" value="MONOCARBOXYLATE TRANSPORTER"/>
    <property type="match status" value="1"/>
</dbReference>
<evidence type="ECO:0000256" key="1">
    <source>
        <dbReference type="SAM" id="Phobius"/>
    </source>
</evidence>
<sequence>MEKTIFVPPDGGYGWIIVLATALNNFIAVPMSLNYGLVFRSSFSHLGLSATQGSIVLSMNAAFGMLTGLINGPLLNRYGYRKISFVGATLMTTGLFLVSFARTWTGYILCYGFMTSLGVGLTMSSYSLALNTYFKEKRDRAVSLSMTISGLGPIVMPQVINQLMDEYSSEGVTLILAGICTHSFVAACLLQPVKYHQRKIVLQEMQEVKKPVDPTTNRKPSVDFALDDEVFDEDEVYHTVPAMSSKFAITRTYSQTDRGRYGRKDSVMSLFSYEQEAAGLYGIDSTLVGSSVISLNTVRIPTLMRQNTKTKYQWWTSASTINLDSSYNIFDEKPFQPDGDKVYNELSMKIEEKTRWRRFLEQVILFFDLDLLKDGEYCIIMVGISVAVFAEINFSVLTVFILNDYGMDTGQIAEFLSVVAAADIIFRFLAPYVDHVVKQPPRVVYLLSLVALVIIRSVIFLIQDVRYLFAIALALGCVKGVRIVNMYLIIPNYVPLDRLASASGIQMVANGLTILIWSPLIGVVEDLTGNYQACILLINAATTLTVILWSVKLLMNRFRQSNTEEKVPDQSNTLLNQPN</sequence>
<feature type="transmembrane region" description="Helical" evidence="1">
    <location>
        <begin position="442"/>
        <end position="462"/>
    </location>
</feature>
<dbReference type="PANTHER" id="PTHR11360:SF237">
    <property type="entry name" value="MONOCARBOXYLATE TRANSPORTER 12-B-LIKE PROTEIN"/>
    <property type="match status" value="1"/>
</dbReference>
<dbReference type="SUPFAM" id="SSF103473">
    <property type="entry name" value="MFS general substrate transporter"/>
    <property type="match status" value="1"/>
</dbReference>
<feature type="transmembrane region" description="Helical" evidence="1">
    <location>
        <begin position="53"/>
        <end position="71"/>
    </location>
</feature>
<accession>A0A653C3S8</accession>
<protein>
    <recommendedName>
        <fullName evidence="4">Major facilitator superfamily (MFS) profile domain-containing protein</fullName>
    </recommendedName>
</protein>
<dbReference type="OrthoDB" id="410267at2759"/>
<dbReference type="AlphaFoldDB" id="A0A653C3S8"/>